<proteinExistence type="predicted"/>
<dbReference type="RefSeq" id="WP_175552398.1">
    <property type="nucleotide sequence ID" value="NZ_FQVL01000013.1"/>
</dbReference>
<reference evidence="1 2" key="1">
    <citation type="submission" date="2016-11" db="EMBL/GenBank/DDBJ databases">
        <authorList>
            <person name="Jaros S."/>
            <person name="Januszkiewicz K."/>
            <person name="Wedrychowicz H."/>
        </authorList>
    </citation>
    <scope>NUCLEOTIDE SEQUENCE [LARGE SCALE GENOMIC DNA]</scope>
    <source>
        <strain evidence="1 2">DSM 44666</strain>
    </source>
</reference>
<dbReference type="AlphaFoldDB" id="A0A1M5ACF6"/>
<name>A0A1M5ACF6_9BACL</name>
<dbReference type="Proteomes" id="UP000184476">
    <property type="component" value="Unassembled WGS sequence"/>
</dbReference>
<evidence type="ECO:0000313" key="1">
    <source>
        <dbReference type="EMBL" id="SHF27777.1"/>
    </source>
</evidence>
<accession>A0A1M5ACF6</accession>
<sequence length="47" mass="5268">MSIAKTKLIRITSATGKNVDMNPKLKAIIQTLDEKKVVEYKFNSSVD</sequence>
<protein>
    <submittedName>
        <fullName evidence="1">Uncharacterized protein</fullName>
    </submittedName>
</protein>
<dbReference type="EMBL" id="FQVL01000013">
    <property type="protein sequence ID" value="SHF27777.1"/>
    <property type="molecule type" value="Genomic_DNA"/>
</dbReference>
<organism evidence="1 2">
    <name type="scientific">Seinonella peptonophila</name>
    <dbReference type="NCBI Taxonomy" id="112248"/>
    <lineage>
        <taxon>Bacteria</taxon>
        <taxon>Bacillati</taxon>
        <taxon>Bacillota</taxon>
        <taxon>Bacilli</taxon>
        <taxon>Bacillales</taxon>
        <taxon>Thermoactinomycetaceae</taxon>
        <taxon>Seinonella</taxon>
    </lineage>
</organism>
<keyword evidence="2" id="KW-1185">Reference proteome</keyword>
<evidence type="ECO:0000313" key="2">
    <source>
        <dbReference type="Proteomes" id="UP000184476"/>
    </source>
</evidence>
<gene>
    <name evidence="1" type="ORF">SAMN05444392_11321</name>
</gene>